<dbReference type="InterPro" id="IPR023614">
    <property type="entry name" value="Porin_dom_sf"/>
</dbReference>
<reference evidence="2" key="1">
    <citation type="submission" date="2016-10" db="EMBL/GenBank/DDBJ databases">
        <authorList>
            <person name="de Groot N.N."/>
        </authorList>
    </citation>
    <scope>NUCLEOTIDE SEQUENCE</scope>
</reference>
<proteinExistence type="predicted"/>
<dbReference type="NCBIfam" id="TIGR01451">
    <property type="entry name" value="B_ant_repeat"/>
    <property type="match status" value="1"/>
</dbReference>
<dbReference type="InterPro" id="IPR051172">
    <property type="entry name" value="Chlamydia_OmcB"/>
</dbReference>
<dbReference type="Pfam" id="PF01345">
    <property type="entry name" value="DUF11"/>
    <property type="match status" value="1"/>
</dbReference>
<dbReference type="PANTHER" id="PTHR34819">
    <property type="entry name" value="LARGE CYSTEINE-RICH PERIPLASMIC PROTEIN OMCB"/>
    <property type="match status" value="1"/>
</dbReference>
<sequence length="1524" mass="171198">MAALLFGFFSLGYAADIGDIISNTATSTHTINGIDKNSTSNEVNLTVEGTDATIEFLSADPHGEQIHMLGTSSYLGSDGVWHVMPVPTLSNGTVLSTVSPIGMTDTNAYNVDDLSLIKVTDADQNVDSSVRDTIDVNITSPSGDSETVRLIETTPNSGIFTGYIVLTNSSSSHGDGRLHVEVDEHIDVAYDDQGVAARTDSAIIAQQKELKVWIEKQVNKEVASVGEILLYTITVHNDESFALRNMQVDDHMPLGLKYKSSTAKIDGVKTTPALSEDGKHLYFIIPSLPANGSVKITFIAQIGAGVHNHEIANVAMVNDAGCPLPMAKILNRSDKTTNIPNFAARRCVFSSNKAVARTRIQEELMRSKGIIIGQVYECAYKKNKKGHGVANVRLYMENGTYVVTDRNGKYHIEGVDAGTHVVQVDEDMLPSGYVMGDNAHHARFAGRAFSQFVDVGKGALKRVDFCLDRTVKVKQDANATKVESKIADIYDYKIPTSLPHMPKYNRGHLRNLRGKTEILWPPEKFVPSIPSTRIAVVHKKDQKAEVWLNGQKVSMLNYEGRVTDSNSSTVIDTYKGVDLLDQTNTITVRILDKQNRLLKLLRRTLHVSTAPAKIEYVEKNSFAVADGKHSPVIAVKFIDADGYPLRTGITGTFSIESPYQSQVALDQLQENPLGSTAGENRYTIDSDGIAYIKLQPTTQSGTATLHFKIQDRDEVIRAWLKPQLREWIMVGFAEGTVGYNTLKGHKESLASIGAEDKVVTQGRISFFAKGRIKGEWLLTMAYDSGKDTKNSKLFDEIDPNTYYTLYNDASVQNYEASSRKKLYLKIEKERFSALLGDFNTDMTVTELSQYSRRMTGIKSEYHGENLEVNAFAAHTDQLFMKDEIRGDGTSGFYHLKNKPVVRNSESVTIEVRDRYHNERIIEKKSLQRFRDYEIDYDRGTLYFKEPIYSNDKNFNPRFIVVDYETEGDGSKHYTYGGRAAVKALDGAVEVGGSYIYEDTAKKKSELYGADTTVKVGTHTVMKAEYAKTKTTQDGNTTYGDAKLAEIEYIANGLYVRGYYREQEDAFGLGQISSSLGATRKFGLDATKTFENRLLLKASAYRDTDLLNDKDQDVFETRVQMDQTLWSAYMGYRYANNTDSAAVHQILLGASYAFFDQRLKLSVTHDHSFGKDEDKLFPTKTTVGVDYAVTSNVNLFANYEWAKGRDDHELGRVGLRYRPWSGMTFENTTVSEFGNDTTRIYNTLGMLQTYQFNKNWSFNIGYEKGQMLDGNLTDEEDTFDAYRLGVNYHTDTWTALINGEYRNGGKENKYNITAGIYTQANEALALALSAGYNKVYDDFKSQKDANLRFSLAYRPQQTNWIVLDKLDYVYNATAETEDSTGLTTRIRTEKIINNLNFNYTPSNDFEISFQHGIKYVADTVESYEHTGITQLFGIDTRYDLTEKWMIGAQGSVLYAQSADNWDYGFGLYTGYNIFENMLLTLGYNWEGFEDRDFSLQTYRIEGPYLQFKMKFDQKSLKDMVRLMSW</sequence>
<evidence type="ECO:0000313" key="2">
    <source>
        <dbReference type="EMBL" id="SFV56349.1"/>
    </source>
</evidence>
<dbReference type="Gene3D" id="2.60.40.10">
    <property type="entry name" value="Immunoglobulins"/>
    <property type="match status" value="1"/>
</dbReference>
<feature type="domain" description="DUF11" evidence="1">
    <location>
        <begin position="214"/>
        <end position="318"/>
    </location>
</feature>
<dbReference type="InterPro" id="IPR013783">
    <property type="entry name" value="Ig-like_fold"/>
</dbReference>
<protein>
    <recommendedName>
        <fullName evidence="1">DUF11 domain-containing protein</fullName>
    </recommendedName>
</protein>
<dbReference type="SUPFAM" id="SSF56935">
    <property type="entry name" value="Porins"/>
    <property type="match status" value="1"/>
</dbReference>
<dbReference type="InterPro" id="IPR047589">
    <property type="entry name" value="DUF11_rpt"/>
</dbReference>
<dbReference type="EMBL" id="FPHD01000038">
    <property type="protein sequence ID" value="SFV56349.1"/>
    <property type="molecule type" value="Genomic_DNA"/>
</dbReference>
<name>A0A1W1BS31_9ZZZZ</name>
<evidence type="ECO:0000259" key="1">
    <source>
        <dbReference type="Pfam" id="PF01345"/>
    </source>
</evidence>
<dbReference type="PANTHER" id="PTHR34819:SF3">
    <property type="entry name" value="CELL SURFACE PROTEIN"/>
    <property type="match status" value="1"/>
</dbReference>
<organism evidence="2">
    <name type="scientific">hydrothermal vent metagenome</name>
    <dbReference type="NCBI Taxonomy" id="652676"/>
    <lineage>
        <taxon>unclassified sequences</taxon>
        <taxon>metagenomes</taxon>
        <taxon>ecological metagenomes</taxon>
    </lineage>
</organism>
<dbReference type="SUPFAM" id="SSF49464">
    <property type="entry name" value="Carboxypeptidase regulatory domain-like"/>
    <property type="match status" value="1"/>
</dbReference>
<accession>A0A1W1BS31</accession>
<dbReference type="InterPro" id="IPR008969">
    <property type="entry name" value="CarboxyPept-like_regulatory"/>
</dbReference>
<dbReference type="Gene3D" id="2.40.160.10">
    <property type="entry name" value="Porin"/>
    <property type="match status" value="1"/>
</dbReference>
<gene>
    <name evidence="2" type="ORF">MNB_SV-8-1071</name>
</gene>
<dbReference type="InterPro" id="IPR001434">
    <property type="entry name" value="OmcB-like_DUF11"/>
</dbReference>